<name>A0A644VJU1_9ZZZZ</name>
<protein>
    <submittedName>
        <fullName evidence="1">Uncharacterized protein</fullName>
    </submittedName>
</protein>
<dbReference type="EMBL" id="VSSQ01000316">
    <property type="protein sequence ID" value="MPL90932.1"/>
    <property type="molecule type" value="Genomic_DNA"/>
</dbReference>
<dbReference type="SUPFAM" id="SSF110849">
    <property type="entry name" value="ParB/Sulfiredoxin"/>
    <property type="match status" value="1"/>
</dbReference>
<dbReference type="AlphaFoldDB" id="A0A644VJU1"/>
<gene>
    <name evidence="1" type="ORF">SDC9_36990</name>
</gene>
<dbReference type="InterPro" id="IPR036086">
    <property type="entry name" value="ParB/Sulfiredoxin_sf"/>
</dbReference>
<organism evidence="1">
    <name type="scientific">bioreactor metagenome</name>
    <dbReference type="NCBI Taxonomy" id="1076179"/>
    <lineage>
        <taxon>unclassified sequences</taxon>
        <taxon>metagenomes</taxon>
        <taxon>ecological metagenomes</taxon>
    </lineage>
</organism>
<reference evidence="1" key="1">
    <citation type="submission" date="2019-08" db="EMBL/GenBank/DDBJ databases">
        <authorList>
            <person name="Kucharzyk K."/>
            <person name="Murdoch R.W."/>
            <person name="Higgins S."/>
            <person name="Loffler F."/>
        </authorList>
    </citation>
    <scope>NUCLEOTIDE SEQUENCE</scope>
</reference>
<evidence type="ECO:0000313" key="1">
    <source>
        <dbReference type="EMBL" id="MPL90932.1"/>
    </source>
</evidence>
<dbReference type="Gene3D" id="3.90.1530.10">
    <property type="entry name" value="Conserved hypothetical protein from pyrococcus furiosus pfu- 392566-001, ParB domain"/>
    <property type="match status" value="1"/>
</dbReference>
<proteinExistence type="predicted"/>
<sequence>MFPLRLNCATINLKTMEKENLSSLQVYFSSDYGKFRFLHGNRDLNTAKVNRIAESVQNGLDLFRYCPIMVNKDGYIIDGQHRFAACRELKMKVFYVIVPDFTLRQIAEMNQNASKWKDKDYVNCYIDTGNIHYVTLREFTDKYQLNLGIAVSLLMEGKVKGIRRIDIMRDGLFKATFLDSATKFMEVARQFRDHFESYRSRNFLQALEILTASKEFNLTEFIDKLNLHSLKIENRQSHKEYLTHMEDLYNYRNSKRKRIY</sequence>
<accession>A0A644VJU1</accession>
<comment type="caution">
    <text evidence="1">The sequence shown here is derived from an EMBL/GenBank/DDBJ whole genome shotgun (WGS) entry which is preliminary data.</text>
</comment>